<dbReference type="Pfam" id="PF17827">
    <property type="entry name" value="PrmC_N"/>
    <property type="match status" value="1"/>
</dbReference>
<keyword evidence="2 5" id="KW-0808">Transferase</keyword>
<dbReference type="HAMAP" id="MF_02126">
    <property type="entry name" value="RF_methyltr_PrmC"/>
    <property type="match status" value="1"/>
</dbReference>
<dbReference type="PROSITE" id="PS00092">
    <property type="entry name" value="N6_MTASE"/>
    <property type="match status" value="1"/>
</dbReference>
<sequence length="274" mass="28049">MPAEGRRAALRRAAAQLAACSATPRLDAELLMADALGIERETLLLGADGPVPDGFAARLARRAAGEPIAYIVGGRDFWDMHLAVGPGVLIPRPDSETLIEAAIAHFAGSAGPRTILDLGTGSGALLLAALRHWPAARGVGIDRAEAALATAAANAAALGLSARAEIRAGDWSGTGDRFDLILCNPPYIGTGETLPRDVVEHEPHGALFAGEDGLDAYRALLPLLPAQLAPAGVACVEIGWSQADAVAALARAQGLSVAVRHDLAGHARCLAITG</sequence>
<dbReference type="InterPro" id="IPR019874">
    <property type="entry name" value="RF_methyltr_PrmC"/>
</dbReference>
<dbReference type="RefSeq" id="WP_252167945.1">
    <property type="nucleotide sequence ID" value="NZ_CP084930.1"/>
</dbReference>
<dbReference type="GO" id="GO:0102559">
    <property type="term" value="F:peptide chain release factor N(5)-glutamine methyltransferase activity"/>
    <property type="evidence" value="ECO:0007669"/>
    <property type="project" value="UniProtKB-EC"/>
</dbReference>
<keyword evidence="3 5" id="KW-0949">S-adenosyl-L-methionine</keyword>
<dbReference type="EC" id="2.1.1.297" evidence="5"/>
<name>A0ABY4XB14_9SPHN</name>
<evidence type="ECO:0000259" key="6">
    <source>
        <dbReference type="Pfam" id="PF05175"/>
    </source>
</evidence>
<feature type="domain" description="Methyltransferase small" evidence="6">
    <location>
        <begin position="113"/>
        <end position="188"/>
    </location>
</feature>
<dbReference type="Gene3D" id="1.10.8.10">
    <property type="entry name" value="DNA helicase RuvA subunit, C-terminal domain"/>
    <property type="match status" value="1"/>
</dbReference>
<comment type="catalytic activity">
    <reaction evidence="4 5">
        <text>L-glutaminyl-[peptide chain release factor] + S-adenosyl-L-methionine = N(5)-methyl-L-glutaminyl-[peptide chain release factor] + S-adenosyl-L-homocysteine + H(+)</text>
        <dbReference type="Rhea" id="RHEA:42896"/>
        <dbReference type="Rhea" id="RHEA-COMP:10271"/>
        <dbReference type="Rhea" id="RHEA-COMP:10272"/>
        <dbReference type="ChEBI" id="CHEBI:15378"/>
        <dbReference type="ChEBI" id="CHEBI:30011"/>
        <dbReference type="ChEBI" id="CHEBI:57856"/>
        <dbReference type="ChEBI" id="CHEBI:59789"/>
        <dbReference type="ChEBI" id="CHEBI:61891"/>
        <dbReference type="EC" id="2.1.1.297"/>
    </reaction>
</comment>
<dbReference type="Gene3D" id="3.40.50.150">
    <property type="entry name" value="Vaccinia Virus protein VP39"/>
    <property type="match status" value="1"/>
</dbReference>
<dbReference type="GO" id="GO:0032259">
    <property type="term" value="P:methylation"/>
    <property type="evidence" value="ECO:0007669"/>
    <property type="project" value="UniProtKB-KW"/>
</dbReference>
<evidence type="ECO:0000256" key="3">
    <source>
        <dbReference type="ARBA" id="ARBA00022691"/>
    </source>
</evidence>
<gene>
    <name evidence="5 8" type="primary">prmC</name>
    <name evidence="8" type="ORF">LHA26_06700</name>
</gene>
<protein>
    <recommendedName>
        <fullName evidence="5">Release factor glutamine methyltransferase</fullName>
        <shortName evidence="5">RF MTase</shortName>
        <ecNumber evidence="5">2.1.1.297</ecNumber>
    </recommendedName>
    <alternativeName>
        <fullName evidence="5">N5-glutamine methyltransferase PrmC</fullName>
    </alternativeName>
    <alternativeName>
        <fullName evidence="5">Protein-(glutamine-N5) MTase PrmC</fullName>
    </alternativeName>
    <alternativeName>
        <fullName evidence="5">Protein-glutamine N-methyltransferase PrmC</fullName>
    </alternativeName>
</protein>
<keyword evidence="1 5" id="KW-0489">Methyltransferase</keyword>
<feature type="domain" description="Release factor glutamine methyltransferase N-terminal" evidence="7">
    <location>
        <begin position="9"/>
        <end position="73"/>
    </location>
</feature>
<organism evidence="8 9">
    <name type="scientific">Sphingomonas morindae</name>
    <dbReference type="NCBI Taxonomy" id="1541170"/>
    <lineage>
        <taxon>Bacteria</taxon>
        <taxon>Pseudomonadati</taxon>
        <taxon>Pseudomonadota</taxon>
        <taxon>Alphaproteobacteria</taxon>
        <taxon>Sphingomonadales</taxon>
        <taxon>Sphingomonadaceae</taxon>
        <taxon>Sphingomonas</taxon>
    </lineage>
</organism>
<dbReference type="PANTHER" id="PTHR18895">
    <property type="entry name" value="HEMK METHYLTRANSFERASE"/>
    <property type="match status" value="1"/>
</dbReference>
<dbReference type="CDD" id="cd02440">
    <property type="entry name" value="AdoMet_MTases"/>
    <property type="match status" value="1"/>
</dbReference>
<evidence type="ECO:0000256" key="1">
    <source>
        <dbReference type="ARBA" id="ARBA00022603"/>
    </source>
</evidence>
<feature type="binding site" evidence="5">
    <location>
        <begin position="184"/>
        <end position="187"/>
    </location>
    <ligand>
        <name>substrate</name>
    </ligand>
</feature>
<feature type="binding site" evidence="5">
    <location>
        <position position="171"/>
    </location>
    <ligand>
        <name>S-adenosyl-L-methionine</name>
        <dbReference type="ChEBI" id="CHEBI:59789"/>
    </ligand>
</feature>
<dbReference type="EMBL" id="CP084930">
    <property type="protein sequence ID" value="USI74139.1"/>
    <property type="molecule type" value="Genomic_DNA"/>
</dbReference>
<evidence type="ECO:0000256" key="5">
    <source>
        <dbReference type="HAMAP-Rule" id="MF_02126"/>
    </source>
</evidence>
<evidence type="ECO:0000256" key="4">
    <source>
        <dbReference type="ARBA" id="ARBA00048391"/>
    </source>
</evidence>
<evidence type="ECO:0000313" key="9">
    <source>
        <dbReference type="Proteomes" id="UP001056937"/>
    </source>
</evidence>
<dbReference type="Pfam" id="PF05175">
    <property type="entry name" value="MTS"/>
    <property type="match status" value="1"/>
</dbReference>
<dbReference type="InterPro" id="IPR040758">
    <property type="entry name" value="PrmC_N"/>
</dbReference>
<dbReference type="InterPro" id="IPR029063">
    <property type="entry name" value="SAM-dependent_MTases_sf"/>
</dbReference>
<dbReference type="SUPFAM" id="SSF53335">
    <property type="entry name" value="S-adenosyl-L-methionine-dependent methyltransferases"/>
    <property type="match status" value="1"/>
</dbReference>
<dbReference type="InterPro" id="IPR002052">
    <property type="entry name" value="DNA_methylase_N6_adenine_CS"/>
</dbReference>
<evidence type="ECO:0000256" key="2">
    <source>
        <dbReference type="ARBA" id="ARBA00022679"/>
    </source>
</evidence>
<feature type="binding site" evidence="5">
    <location>
        <position position="184"/>
    </location>
    <ligand>
        <name>S-adenosyl-L-methionine</name>
        <dbReference type="ChEBI" id="CHEBI:59789"/>
    </ligand>
</feature>
<comment type="function">
    <text evidence="5">Methylates the class 1 translation termination release factors RF1/PrfA and RF2/PrfB on the glutamine residue of the universally conserved GGQ motif.</text>
</comment>
<feature type="binding site" evidence="5">
    <location>
        <begin position="119"/>
        <end position="123"/>
    </location>
    <ligand>
        <name>S-adenosyl-L-methionine</name>
        <dbReference type="ChEBI" id="CHEBI:59789"/>
    </ligand>
</feature>
<dbReference type="NCBIfam" id="TIGR03534">
    <property type="entry name" value="RF_mod_PrmC"/>
    <property type="match status" value="1"/>
</dbReference>
<evidence type="ECO:0000259" key="7">
    <source>
        <dbReference type="Pfam" id="PF17827"/>
    </source>
</evidence>
<proteinExistence type="inferred from homology"/>
<keyword evidence="9" id="KW-1185">Reference proteome</keyword>
<dbReference type="Proteomes" id="UP001056937">
    <property type="component" value="Chromosome 1"/>
</dbReference>
<evidence type="ECO:0000313" key="8">
    <source>
        <dbReference type="EMBL" id="USI74139.1"/>
    </source>
</evidence>
<accession>A0ABY4XB14</accession>
<dbReference type="NCBIfam" id="TIGR00536">
    <property type="entry name" value="hemK_fam"/>
    <property type="match status" value="1"/>
</dbReference>
<dbReference type="InterPro" id="IPR004556">
    <property type="entry name" value="HemK-like"/>
</dbReference>
<feature type="binding site" evidence="5">
    <location>
        <position position="142"/>
    </location>
    <ligand>
        <name>S-adenosyl-L-methionine</name>
        <dbReference type="ChEBI" id="CHEBI:59789"/>
    </ligand>
</feature>
<dbReference type="InterPro" id="IPR007848">
    <property type="entry name" value="Small_mtfrase_dom"/>
</dbReference>
<reference evidence="8" key="1">
    <citation type="journal article" date="2022" name="Toxins">
        <title>Genomic Analysis of Sphingopyxis sp. USTB-05 for Biodegrading Cyanobacterial Hepatotoxins.</title>
        <authorList>
            <person name="Liu C."/>
            <person name="Xu Q."/>
            <person name="Zhao Z."/>
            <person name="Zhang H."/>
            <person name="Liu X."/>
            <person name="Yin C."/>
            <person name="Liu Y."/>
            <person name="Yan H."/>
        </authorList>
    </citation>
    <scope>NUCLEOTIDE SEQUENCE</scope>
    <source>
        <strain evidence="8">NBD5</strain>
    </source>
</reference>
<dbReference type="PANTHER" id="PTHR18895:SF74">
    <property type="entry name" value="MTRF1L RELEASE FACTOR GLUTAMINE METHYLTRANSFERASE"/>
    <property type="match status" value="1"/>
</dbReference>
<comment type="similarity">
    <text evidence="5">Belongs to the protein N5-glutamine methyltransferase family. PrmC subfamily.</text>
</comment>
<dbReference type="InterPro" id="IPR050320">
    <property type="entry name" value="N5-glutamine_MTase"/>
</dbReference>